<organism evidence="1 2">
    <name type="scientific">Shouchella clausii</name>
    <name type="common">Alkalihalobacillus clausii</name>
    <dbReference type="NCBI Taxonomy" id="79880"/>
    <lineage>
        <taxon>Bacteria</taxon>
        <taxon>Bacillati</taxon>
        <taxon>Bacillota</taxon>
        <taxon>Bacilli</taxon>
        <taxon>Bacillales</taxon>
        <taxon>Bacillaceae</taxon>
        <taxon>Shouchella</taxon>
    </lineage>
</organism>
<dbReference type="AlphaFoldDB" id="A0A268P503"/>
<reference evidence="1 2" key="1">
    <citation type="submission" date="2017-07" db="EMBL/GenBank/DDBJ databases">
        <title>Isolation and whole genome analysis of endospore-forming bacteria from heroin.</title>
        <authorList>
            <person name="Kalinowski J."/>
            <person name="Ahrens B."/>
            <person name="Al-Dilaimi A."/>
            <person name="Winkler A."/>
            <person name="Wibberg D."/>
            <person name="Schleenbecker U."/>
            <person name="Ruckert C."/>
            <person name="Wolfel R."/>
            <person name="Grass G."/>
        </authorList>
    </citation>
    <scope>NUCLEOTIDE SEQUENCE [LARGE SCALE GENOMIC DNA]</scope>
    <source>
        <strain evidence="1 2">7539</strain>
    </source>
</reference>
<evidence type="ECO:0000313" key="2">
    <source>
        <dbReference type="Proteomes" id="UP000216207"/>
    </source>
</evidence>
<gene>
    <name evidence="1" type="ORF">CHH72_02700</name>
</gene>
<dbReference type="Proteomes" id="UP000216207">
    <property type="component" value="Unassembled WGS sequence"/>
</dbReference>
<sequence length="85" mass="9907">MELTKVSSFFKGILKKKAQKGLDIENDIHYHLVCKIPLIPFQNFPLKPLPVRQRLFLLAKSIFLIEVGTKSKKNRHFSCFFATMK</sequence>
<name>A0A268P503_SHOCL</name>
<comment type="caution">
    <text evidence="1">The sequence shown here is derived from an EMBL/GenBank/DDBJ whole genome shotgun (WGS) entry which is preliminary data.</text>
</comment>
<evidence type="ECO:0000313" key="1">
    <source>
        <dbReference type="EMBL" id="PAE90807.1"/>
    </source>
</evidence>
<accession>A0A268P503</accession>
<dbReference type="EMBL" id="NPCC01000004">
    <property type="protein sequence ID" value="PAE90807.1"/>
    <property type="molecule type" value="Genomic_DNA"/>
</dbReference>
<protein>
    <submittedName>
        <fullName evidence="1">Uncharacterized protein</fullName>
    </submittedName>
</protein>
<proteinExistence type="predicted"/>